<dbReference type="RefSeq" id="WP_076527085.1">
    <property type="nucleotide sequence ID" value="NZ_CP067140.1"/>
</dbReference>
<protein>
    <submittedName>
        <fullName evidence="6">Gfo/Idh/MocA family oxidoreductase</fullName>
    </submittedName>
    <submittedName>
        <fullName evidence="5">Myo-inositol 2-dehydrogenase / D-chiro-inositol 1-dehydrogenase</fullName>
    </submittedName>
</protein>
<dbReference type="Proteomes" id="UP001215549">
    <property type="component" value="Chromosome"/>
</dbReference>
<evidence type="ECO:0000256" key="1">
    <source>
        <dbReference type="ARBA" id="ARBA00010928"/>
    </source>
</evidence>
<dbReference type="PANTHER" id="PTHR42840:SF3">
    <property type="entry name" value="BINDING ROSSMANN FOLD OXIDOREDUCTASE, PUTATIVE (AFU_ORTHOLOGUE AFUA_2G10240)-RELATED"/>
    <property type="match status" value="1"/>
</dbReference>
<dbReference type="Gene3D" id="3.40.50.720">
    <property type="entry name" value="NAD(P)-binding Rossmann-like Domain"/>
    <property type="match status" value="1"/>
</dbReference>
<dbReference type="Pfam" id="PF01408">
    <property type="entry name" value="GFO_IDH_MocA"/>
    <property type="match status" value="1"/>
</dbReference>
<dbReference type="InterPro" id="IPR055170">
    <property type="entry name" value="GFO_IDH_MocA-like_dom"/>
</dbReference>
<evidence type="ECO:0000259" key="3">
    <source>
        <dbReference type="Pfam" id="PF01408"/>
    </source>
</evidence>
<dbReference type="SUPFAM" id="SSF55347">
    <property type="entry name" value="Glyceraldehyde-3-phosphate dehydrogenase-like, C-terminal domain"/>
    <property type="match status" value="1"/>
</dbReference>
<evidence type="ECO:0000313" key="7">
    <source>
        <dbReference type="Proteomes" id="UP000186216"/>
    </source>
</evidence>
<gene>
    <name evidence="6" type="ORF">JHX88_11065</name>
    <name evidence="5" type="ORF">SAMN05421772_111157</name>
</gene>
<comment type="similarity">
    <text evidence="1">Belongs to the Gfo/Idh/MocA family.</text>
</comment>
<dbReference type="Pfam" id="PF22725">
    <property type="entry name" value="GFO_IDH_MocA_C3"/>
    <property type="match status" value="1"/>
</dbReference>
<dbReference type="GO" id="GO:0006740">
    <property type="term" value="P:NADPH regeneration"/>
    <property type="evidence" value="ECO:0007669"/>
    <property type="project" value="TreeGrafter"/>
</dbReference>
<reference evidence="5 7" key="1">
    <citation type="submission" date="2017-01" db="EMBL/GenBank/DDBJ databases">
        <authorList>
            <person name="Varghese N."/>
            <person name="Submissions S."/>
        </authorList>
    </citation>
    <scope>NUCLEOTIDE SEQUENCE [LARGE SCALE GENOMIC DNA]</scope>
    <source>
        <strain evidence="5 7">DSM 18447</strain>
    </source>
</reference>
<dbReference type="GO" id="GO:0005737">
    <property type="term" value="C:cytoplasm"/>
    <property type="evidence" value="ECO:0007669"/>
    <property type="project" value="TreeGrafter"/>
</dbReference>
<feature type="domain" description="Gfo/Idh/MocA-like oxidoreductase N-terminal" evidence="3">
    <location>
        <begin position="3"/>
        <end position="119"/>
    </location>
</feature>
<name>A0AA45W686_9RHOB</name>
<keyword evidence="2" id="KW-0560">Oxidoreductase</keyword>
<keyword evidence="8" id="KW-1185">Reference proteome</keyword>
<feature type="domain" description="GFO/IDH/MocA-like oxidoreductase" evidence="4">
    <location>
        <begin position="128"/>
        <end position="245"/>
    </location>
</feature>
<dbReference type="Proteomes" id="UP000186216">
    <property type="component" value="Unassembled WGS sequence"/>
</dbReference>
<organism evidence="5 7">
    <name type="scientific">Paracoccus saliphilus</name>
    <dbReference type="NCBI Taxonomy" id="405559"/>
    <lineage>
        <taxon>Bacteria</taxon>
        <taxon>Pseudomonadati</taxon>
        <taxon>Pseudomonadota</taxon>
        <taxon>Alphaproteobacteria</taxon>
        <taxon>Rhodobacterales</taxon>
        <taxon>Paracoccaceae</taxon>
        <taxon>Paracoccus</taxon>
    </lineage>
</organism>
<dbReference type="EMBL" id="CP067140">
    <property type="protein sequence ID" value="WCR01492.1"/>
    <property type="molecule type" value="Genomic_DNA"/>
</dbReference>
<reference evidence="6 8" key="2">
    <citation type="submission" date="2021-01" db="EMBL/GenBank/DDBJ databases">
        <title>Biogeographic distribution of Paracoccus.</title>
        <authorList>
            <person name="Hollensteiner J."/>
            <person name="Leineberger J."/>
            <person name="Brinkhoff T."/>
            <person name="Daniel R."/>
        </authorList>
    </citation>
    <scope>NUCLEOTIDE SEQUENCE [LARGE SCALE GENOMIC DNA]</scope>
    <source>
        <strain evidence="6 8">DSM 18447</strain>
    </source>
</reference>
<accession>A0AA45W686</accession>
<dbReference type="PANTHER" id="PTHR42840">
    <property type="entry name" value="NAD(P)-BINDING ROSSMANN-FOLD SUPERFAMILY PROTEIN-RELATED"/>
    <property type="match status" value="1"/>
</dbReference>
<dbReference type="InterPro" id="IPR036291">
    <property type="entry name" value="NAD(P)-bd_dom_sf"/>
</dbReference>
<dbReference type="EMBL" id="FTOU01000011">
    <property type="protein sequence ID" value="SIS99678.1"/>
    <property type="molecule type" value="Genomic_DNA"/>
</dbReference>
<proteinExistence type="inferred from homology"/>
<dbReference type="SUPFAM" id="SSF51735">
    <property type="entry name" value="NAD(P)-binding Rossmann-fold domains"/>
    <property type="match status" value="1"/>
</dbReference>
<dbReference type="AlphaFoldDB" id="A0AA45W686"/>
<dbReference type="GO" id="GO:0000166">
    <property type="term" value="F:nucleotide binding"/>
    <property type="evidence" value="ECO:0007669"/>
    <property type="project" value="InterPro"/>
</dbReference>
<dbReference type="InterPro" id="IPR000683">
    <property type="entry name" value="Gfo/Idh/MocA-like_OxRdtase_N"/>
</dbReference>
<dbReference type="Gene3D" id="3.30.360.10">
    <property type="entry name" value="Dihydrodipicolinate Reductase, domain 2"/>
    <property type="match status" value="1"/>
</dbReference>
<evidence type="ECO:0000313" key="8">
    <source>
        <dbReference type="Proteomes" id="UP001215549"/>
    </source>
</evidence>
<evidence type="ECO:0000256" key="2">
    <source>
        <dbReference type="ARBA" id="ARBA00023002"/>
    </source>
</evidence>
<evidence type="ECO:0000313" key="5">
    <source>
        <dbReference type="EMBL" id="SIS99678.1"/>
    </source>
</evidence>
<sequence length="339" mass="36124">MIKLACFGAGRIGQIHALNAAAHADVELAYLVDPMTGADRDLLAARTCAEIAGSDEVFADDSVDGIIIASSTGSHAGLLQRAAETGKAVFCEKPISLDFALTADIVQKVRESGIPCLMGFQRRYDKSFRQLKERISSGVSGRLEQVVMFSRDPAPPPRSYVETSGGMFRDSSIHDADMARHLLDEPIASVYAVGSCLISGEIGAAGDVDTIMITLTTRSGRMAQITACRRGPMGYDQRLEALCAREVLTVGNQPQSTLSVSDPLGCRAAPPENYFLERFAQAYGDEMDAFVALLRDGTQPFAGIEDGLEAQRLVEAAAQSARTGEAIAFGPGWAPDQGD</sequence>
<evidence type="ECO:0000259" key="4">
    <source>
        <dbReference type="Pfam" id="PF22725"/>
    </source>
</evidence>
<evidence type="ECO:0000313" key="6">
    <source>
        <dbReference type="EMBL" id="WCR01492.1"/>
    </source>
</evidence>
<dbReference type="GO" id="GO:0016491">
    <property type="term" value="F:oxidoreductase activity"/>
    <property type="evidence" value="ECO:0007669"/>
    <property type="project" value="UniProtKB-KW"/>
</dbReference>